<sequence>MASENYHLVQVNIAHALAEMNDPIMEGFASRLDEINALAERSPGFVWRLQSDSGNATDILAFEDPTLLINMSVWTSVEALERYVYLGEHIALMRHRKQWFTRPSGPHMVLWWVAGGEIPSIDDAKARLKLLEERGPSIDAFTFRERFPPPDQFKP</sequence>
<gene>
    <name evidence="2" type="ORF">R0137_02615</name>
</gene>
<name>A0ABZ0IG10_9GAMM</name>
<dbReference type="InterPro" id="IPR021708">
    <property type="entry name" value="DUF3291"/>
</dbReference>
<proteinExistence type="predicted"/>
<dbReference type="EMBL" id="CP136865">
    <property type="protein sequence ID" value="WOJ97474.1"/>
    <property type="molecule type" value="Genomic_DNA"/>
</dbReference>
<dbReference type="Pfam" id="PF11695">
    <property type="entry name" value="DUF3291"/>
    <property type="match status" value="1"/>
</dbReference>
<dbReference type="RefSeq" id="WP_407328333.1">
    <property type="nucleotide sequence ID" value="NZ_CP136865.1"/>
</dbReference>
<evidence type="ECO:0000313" key="2">
    <source>
        <dbReference type="EMBL" id="WOJ97474.1"/>
    </source>
</evidence>
<evidence type="ECO:0000313" key="3">
    <source>
        <dbReference type="Proteomes" id="UP001626549"/>
    </source>
</evidence>
<dbReference type="SUPFAM" id="SSF54909">
    <property type="entry name" value="Dimeric alpha+beta barrel"/>
    <property type="match status" value="1"/>
</dbReference>
<protein>
    <submittedName>
        <fullName evidence="2">DUF3291 domain-containing protein</fullName>
    </submittedName>
</protein>
<dbReference type="InterPro" id="IPR011008">
    <property type="entry name" value="Dimeric_a/b-barrel"/>
</dbReference>
<reference evidence="2 3" key="1">
    <citation type="submission" date="2023-10" db="EMBL/GenBank/DDBJ databases">
        <title>Two novel species belonging to the OM43/NOR5 clade.</title>
        <authorList>
            <person name="Park M."/>
        </authorList>
    </citation>
    <scope>NUCLEOTIDE SEQUENCE [LARGE SCALE GENOMIC DNA]</scope>
    <source>
        <strain evidence="2 3">IMCC45268</strain>
    </source>
</reference>
<evidence type="ECO:0000259" key="1">
    <source>
        <dbReference type="Pfam" id="PF11695"/>
    </source>
</evidence>
<keyword evidence="3" id="KW-1185">Reference proteome</keyword>
<accession>A0ABZ0IG10</accession>
<feature type="domain" description="DUF3291" evidence="1">
    <location>
        <begin position="8"/>
        <end position="145"/>
    </location>
</feature>
<organism evidence="2 3">
    <name type="scientific">Congregibacter brevis</name>
    <dbReference type="NCBI Taxonomy" id="3081201"/>
    <lineage>
        <taxon>Bacteria</taxon>
        <taxon>Pseudomonadati</taxon>
        <taxon>Pseudomonadota</taxon>
        <taxon>Gammaproteobacteria</taxon>
        <taxon>Cellvibrionales</taxon>
        <taxon>Halieaceae</taxon>
        <taxon>Congregibacter</taxon>
    </lineage>
</organism>
<dbReference type="Proteomes" id="UP001626549">
    <property type="component" value="Chromosome"/>
</dbReference>